<organism evidence="2 3">
    <name type="scientific">Roseibacillus persicicus</name>
    <dbReference type="NCBI Taxonomy" id="454148"/>
    <lineage>
        <taxon>Bacteria</taxon>
        <taxon>Pseudomonadati</taxon>
        <taxon>Verrucomicrobiota</taxon>
        <taxon>Verrucomicrobiia</taxon>
        <taxon>Verrucomicrobiales</taxon>
        <taxon>Verrucomicrobiaceae</taxon>
        <taxon>Roseibacillus</taxon>
    </lineage>
</organism>
<name>A0A918WLH8_9BACT</name>
<proteinExistence type="predicted"/>
<dbReference type="Gene3D" id="2.40.160.10">
    <property type="entry name" value="Porin"/>
    <property type="match status" value="1"/>
</dbReference>
<evidence type="ECO:0008006" key="4">
    <source>
        <dbReference type="Google" id="ProtNLM"/>
    </source>
</evidence>
<feature type="chain" id="PRO_5036965286" description="Outer membrane protein beta-barrel domain-containing protein" evidence="1">
    <location>
        <begin position="23"/>
        <end position="243"/>
    </location>
</feature>
<keyword evidence="1" id="KW-0732">Signal</keyword>
<dbReference type="Proteomes" id="UP000644507">
    <property type="component" value="Unassembled WGS sequence"/>
</dbReference>
<reference evidence="2" key="2">
    <citation type="submission" date="2020-09" db="EMBL/GenBank/DDBJ databases">
        <authorList>
            <person name="Sun Q."/>
            <person name="Kim S."/>
        </authorList>
    </citation>
    <scope>NUCLEOTIDE SEQUENCE</scope>
    <source>
        <strain evidence="2">KCTC 12988</strain>
    </source>
</reference>
<evidence type="ECO:0000313" key="3">
    <source>
        <dbReference type="Proteomes" id="UP000644507"/>
    </source>
</evidence>
<gene>
    <name evidence="2" type="ORF">GCM10007100_25100</name>
</gene>
<reference evidence="2" key="1">
    <citation type="journal article" date="2014" name="Int. J. Syst. Evol. Microbiol.">
        <title>Complete genome sequence of Corynebacterium casei LMG S-19264T (=DSM 44701T), isolated from a smear-ripened cheese.</title>
        <authorList>
            <consortium name="US DOE Joint Genome Institute (JGI-PGF)"/>
            <person name="Walter F."/>
            <person name="Albersmeier A."/>
            <person name="Kalinowski J."/>
            <person name="Ruckert C."/>
        </authorList>
    </citation>
    <scope>NUCLEOTIDE SEQUENCE</scope>
    <source>
        <strain evidence="2">KCTC 12988</strain>
    </source>
</reference>
<comment type="caution">
    <text evidence="2">The sequence shown here is derived from an EMBL/GenBank/DDBJ whole genome shotgun (WGS) entry which is preliminary data.</text>
</comment>
<dbReference type="SUPFAM" id="SSF56935">
    <property type="entry name" value="Porins"/>
    <property type="match status" value="1"/>
</dbReference>
<accession>A0A918WLH8</accession>
<dbReference type="AlphaFoldDB" id="A0A918WLH8"/>
<feature type="signal peptide" evidence="1">
    <location>
        <begin position="1"/>
        <end position="22"/>
    </location>
</feature>
<keyword evidence="3" id="KW-1185">Reference proteome</keyword>
<protein>
    <recommendedName>
        <fullName evidence="4">Outer membrane protein beta-barrel domain-containing protein</fullName>
    </recommendedName>
</protein>
<dbReference type="RefSeq" id="WP_189570396.1">
    <property type="nucleotide sequence ID" value="NZ_BMXI01000010.1"/>
</dbReference>
<dbReference type="EMBL" id="BMXI01000010">
    <property type="protein sequence ID" value="GHC57177.1"/>
    <property type="molecule type" value="Genomic_DNA"/>
</dbReference>
<evidence type="ECO:0000313" key="2">
    <source>
        <dbReference type="EMBL" id="GHC57177.1"/>
    </source>
</evidence>
<dbReference type="InterPro" id="IPR023614">
    <property type="entry name" value="Porin_dom_sf"/>
</dbReference>
<evidence type="ECO:0000256" key="1">
    <source>
        <dbReference type="SAM" id="SignalP"/>
    </source>
</evidence>
<sequence length="243" mass="25419">MKKTISILALVGVAATSGNALAGDLSATLALDANSHFISYGFDVWGGGDEPDFIFNPSLNIDYAVNDTLTLNAGIWMDVNNQTGSFETVETDIWVGASYDLGFGSISATFQNWQYGGTSEEILDVGLSFDTILSPSITLHKRLGAGASGGNEGLFVVGGISHDFELSSSLSLGLSSSLGIAATEFHTDETGFGFASFGASLTYAVSETVSVYGSLTYYITDDEVVGNATDDFLTFGTGISFSF</sequence>